<dbReference type="KEGG" id="acp:A2cp1_0668"/>
<dbReference type="InterPro" id="IPR011990">
    <property type="entry name" value="TPR-like_helical_dom_sf"/>
</dbReference>
<evidence type="ECO:0000256" key="1">
    <source>
        <dbReference type="SAM" id="MobiDB-lite"/>
    </source>
</evidence>
<reference evidence="2" key="1">
    <citation type="submission" date="2009-01" db="EMBL/GenBank/DDBJ databases">
        <title>Complete sequence of Anaeromyxobacter dehalogenans 2CP-1.</title>
        <authorList>
            <consortium name="US DOE Joint Genome Institute"/>
            <person name="Lucas S."/>
            <person name="Copeland A."/>
            <person name="Lapidus A."/>
            <person name="Glavina del Rio T."/>
            <person name="Dalin E."/>
            <person name="Tice H."/>
            <person name="Bruce D."/>
            <person name="Goodwin L."/>
            <person name="Pitluck S."/>
            <person name="Saunders E."/>
            <person name="Brettin T."/>
            <person name="Detter J.C."/>
            <person name="Han C."/>
            <person name="Larimer F."/>
            <person name="Land M."/>
            <person name="Hauser L."/>
            <person name="Kyrpides N."/>
            <person name="Ovchinnikova G."/>
            <person name="Beliaev A.S."/>
            <person name="Richardson P."/>
        </authorList>
    </citation>
    <scope>NUCLEOTIDE SEQUENCE</scope>
    <source>
        <strain evidence="2">2CP-1</strain>
    </source>
</reference>
<gene>
    <name evidence="2" type="ordered locus">A2cp1_0668</name>
</gene>
<feature type="region of interest" description="Disordered" evidence="1">
    <location>
        <begin position="259"/>
        <end position="289"/>
    </location>
</feature>
<dbReference type="HOGENOM" id="CLU_917147_0_0_7"/>
<evidence type="ECO:0000313" key="3">
    <source>
        <dbReference type="Proteomes" id="UP000007089"/>
    </source>
</evidence>
<protein>
    <recommendedName>
        <fullName evidence="4">Tetratricopeptide repeat protein</fullName>
    </recommendedName>
</protein>
<dbReference type="Proteomes" id="UP000007089">
    <property type="component" value="Chromosome"/>
</dbReference>
<evidence type="ECO:0000313" key="2">
    <source>
        <dbReference type="EMBL" id="ACL64025.1"/>
    </source>
</evidence>
<keyword evidence="3" id="KW-1185">Reference proteome</keyword>
<dbReference type="Gene3D" id="1.25.40.10">
    <property type="entry name" value="Tetratricopeptide repeat domain"/>
    <property type="match status" value="1"/>
</dbReference>
<dbReference type="AlphaFoldDB" id="B8JCZ7"/>
<sequence length="289" mass="31841">MLAAAAALAASRIAVAQQRPYDFDYVPRAAALRLSSAGHPTLAANVWWLKAVQYMGEPRAAARGWERLFPVLDLITDLDPRHGYVYQVGGNVLASEARVAESNALLEKGTRNVPDRYIIPFHRAVNAFLYDGDYAAAARWFEVASRRPNAPPHLTEYVSAMYVKGDAPEAAVRFLTHLYERAEDDESRTALRKQLDQAILERDAAILEEAAHAFEAQHGFPPIALAQLERAGILAGIPPDPFGGDYYLGADGLVRSTASARRLQRPPTSEEREALIRGQQQRADAGRLQ</sequence>
<accession>B8JCZ7</accession>
<organism evidence="2 3">
    <name type="scientific">Anaeromyxobacter dehalogenans (strain ATCC BAA-258 / DSM 21875 / 2CP-1)</name>
    <dbReference type="NCBI Taxonomy" id="455488"/>
    <lineage>
        <taxon>Bacteria</taxon>
        <taxon>Pseudomonadati</taxon>
        <taxon>Myxococcota</taxon>
        <taxon>Myxococcia</taxon>
        <taxon>Myxococcales</taxon>
        <taxon>Cystobacterineae</taxon>
        <taxon>Anaeromyxobacteraceae</taxon>
        <taxon>Anaeromyxobacter</taxon>
    </lineage>
</organism>
<dbReference type="EMBL" id="CP001359">
    <property type="protein sequence ID" value="ACL64025.1"/>
    <property type="molecule type" value="Genomic_DNA"/>
</dbReference>
<name>B8JCZ7_ANAD2</name>
<evidence type="ECO:0008006" key="4">
    <source>
        <dbReference type="Google" id="ProtNLM"/>
    </source>
</evidence>
<dbReference type="RefSeq" id="WP_012632065.1">
    <property type="nucleotide sequence ID" value="NC_011891.1"/>
</dbReference>
<proteinExistence type="predicted"/>